<evidence type="ECO:0000259" key="2">
    <source>
        <dbReference type="Pfam" id="PF06713"/>
    </source>
</evidence>
<keyword evidence="1" id="KW-1133">Transmembrane helix</keyword>
<dbReference type="RefSeq" id="WP_051744210.1">
    <property type="nucleotide sequence ID" value="NZ_CCDH010000002.1"/>
</dbReference>
<reference evidence="3 4" key="2">
    <citation type="submission" date="2014-05" db="EMBL/GenBank/DDBJ databases">
        <title>Draft genome sequence of Halobacillus karajensis HK-03.</title>
        <authorList>
            <person name="Khelaifia S."/>
            <person name="Croce O."/>
            <person name="Lagier J.C."/>
            <person name="Raoult D."/>
        </authorList>
    </citation>
    <scope>NUCLEOTIDE SEQUENCE [LARGE SCALE GENOMIC DNA]</scope>
    <source>
        <strain evidence="3 4">HD-03</strain>
    </source>
</reference>
<evidence type="ECO:0000313" key="3">
    <source>
        <dbReference type="EMBL" id="CDQ25058.1"/>
    </source>
</evidence>
<dbReference type="AlphaFoldDB" id="A0A024P880"/>
<reference evidence="4" key="1">
    <citation type="submission" date="2014-03" db="EMBL/GenBank/DDBJ databases">
        <authorList>
            <person name="Urmite Genomes U."/>
        </authorList>
    </citation>
    <scope>NUCLEOTIDE SEQUENCE [LARGE SCALE GENOMIC DNA]</scope>
    <source>
        <strain evidence="4">HD-03</strain>
    </source>
</reference>
<accession>A0A024P880</accession>
<evidence type="ECO:0000313" key="4">
    <source>
        <dbReference type="Proteomes" id="UP000028868"/>
    </source>
</evidence>
<dbReference type="Pfam" id="PF06713">
    <property type="entry name" value="bPH_4"/>
    <property type="match status" value="1"/>
</dbReference>
<comment type="caution">
    <text evidence="3">The sequence shown here is derived from an EMBL/GenBank/DDBJ whole genome shotgun (WGS) entry which is preliminary data.</text>
</comment>
<protein>
    <recommendedName>
        <fullName evidence="2">Uncharacterized protein YyaB-like PH domain-containing protein</fullName>
    </recommendedName>
</protein>
<name>A0A024P880_9BACI</name>
<keyword evidence="1" id="KW-0812">Transmembrane</keyword>
<keyword evidence="4" id="KW-1185">Reference proteome</keyword>
<proteinExistence type="predicted"/>
<keyword evidence="1" id="KW-0472">Membrane</keyword>
<evidence type="ECO:0000256" key="1">
    <source>
        <dbReference type="SAM" id="Phobius"/>
    </source>
</evidence>
<feature type="transmembrane region" description="Helical" evidence="1">
    <location>
        <begin position="47"/>
        <end position="64"/>
    </location>
</feature>
<dbReference type="InterPro" id="IPR009589">
    <property type="entry name" value="PH_YyaB-like"/>
</dbReference>
<gene>
    <name evidence="3" type="ORF">BN983_03363</name>
</gene>
<organism evidence="3 4">
    <name type="scientific">Halobacillus karajensis</name>
    <dbReference type="NCBI Taxonomy" id="195088"/>
    <lineage>
        <taxon>Bacteria</taxon>
        <taxon>Bacillati</taxon>
        <taxon>Bacillota</taxon>
        <taxon>Bacilli</taxon>
        <taxon>Bacillales</taxon>
        <taxon>Bacillaceae</taxon>
        <taxon>Halobacillus</taxon>
    </lineage>
</organism>
<dbReference type="GO" id="GO:0030153">
    <property type="term" value="P:bacteriocin immunity"/>
    <property type="evidence" value="ECO:0007669"/>
    <property type="project" value="InterPro"/>
</dbReference>
<sequence length="153" mass="18171">MITLYFPSEKDFWFYVLTWGPILFILFIYLYGGEPIGFQLISYRDPLGYVITALLLLFLLWVWFDTGYKIENGHIKIYSGPFRKKIKISKITKVNTTKSLSSAPSWTRNKLEILYGHYDFINLSPRNKREFIQALQKENPQIKMDQKLQRLYG</sequence>
<feature type="domain" description="Uncharacterized protein YyaB-like PH" evidence="2">
    <location>
        <begin position="66"/>
        <end position="139"/>
    </location>
</feature>
<feature type="transmembrane region" description="Helical" evidence="1">
    <location>
        <begin position="12"/>
        <end position="32"/>
    </location>
</feature>
<dbReference type="EMBL" id="CCDI010000004">
    <property type="protein sequence ID" value="CDQ25058.1"/>
    <property type="molecule type" value="Genomic_DNA"/>
</dbReference>
<dbReference type="Proteomes" id="UP000028868">
    <property type="component" value="Unassembled WGS sequence"/>
</dbReference>